<dbReference type="EMBL" id="FWWU01000009">
    <property type="protein sequence ID" value="SMB90685.1"/>
    <property type="molecule type" value="Genomic_DNA"/>
</dbReference>
<dbReference type="PRINTS" id="PR00035">
    <property type="entry name" value="HTHGNTR"/>
</dbReference>
<keyword evidence="2" id="KW-0238">DNA-binding</keyword>
<evidence type="ECO:0000256" key="2">
    <source>
        <dbReference type="ARBA" id="ARBA00023125"/>
    </source>
</evidence>
<dbReference type="PROSITE" id="PS50949">
    <property type="entry name" value="HTH_GNTR"/>
    <property type="match status" value="1"/>
</dbReference>
<evidence type="ECO:0000259" key="4">
    <source>
        <dbReference type="PROSITE" id="PS50949"/>
    </source>
</evidence>
<protein>
    <submittedName>
        <fullName evidence="5">Transcriptional regulator, GntR family</fullName>
    </submittedName>
</protein>
<organism evidence="5 6">
    <name type="scientific">Deinococcus hopiensis KR-140</name>
    <dbReference type="NCBI Taxonomy" id="695939"/>
    <lineage>
        <taxon>Bacteria</taxon>
        <taxon>Thermotogati</taxon>
        <taxon>Deinococcota</taxon>
        <taxon>Deinococci</taxon>
        <taxon>Deinococcales</taxon>
        <taxon>Deinococcaceae</taxon>
        <taxon>Deinococcus</taxon>
    </lineage>
</organism>
<dbReference type="SMART" id="SM00895">
    <property type="entry name" value="FCD"/>
    <property type="match status" value="1"/>
</dbReference>
<dbReference type="Pfam" id="PF00392">
    <property type="entry name" value="GntR"/>
    <property type="match status" value="1"/>
</dbReference>
<dbReference type="SUPFAM" id="SSF46785">
    <property type="entry name" value="Winged helix' DNA-binding domain"/>
    <property type="match status" value="1"/>
</dbReference>
<keyword evidence="3" id="KW-0804">Transcription</keyword>
<dbReference type="OrthoDB" id="9781630at2"/>
<proteinExistence type="predicted"/>
<dbReference type="PANTHER" id="PTHR43537">
    <property type="entry name" value="TRANSCRIPTIONAL REGULATOR, GNTR FAMILY"/>
    <property type="match status" value="1"/>
</dbReference>
<gene>
    <name evidence="5" type="ORF">SAMN00790413_00860</name>
</gene>
<sequence>MACSTLPHFFVYNIQVTLFERPGLVRDGVYGHLRRAVLDGEFAPGERLGEVELGDRLGVSRTPIREALMRLMQDGLLVSEANKGVRVRTVSAAEARDTYVVREEFDGLAAALAAQAHTSEDAELLRAALNTLQTAAGNDYRRQTRLDLAFHSAVTLAAHNAALVEIARGLEQRVALIKHQTRTYNAHPDTARQHANILEAVLARDIGAAREAARLHVRTFGRLVLQNLEDSATPGETP</sequence>
<evidence type="ECO:0000313" key="5">
    <source>
        <dbReference type="EMBL" id="SMB90685.1"/>
    </source>
</evidence>
<dbReference type="GO" id="GO:0003677">
    <property type="term" value="F:DNA binding"/>
    <property type="evidence" value="ECO:0007669"/>
    <property type="project" value="UniProtKB-KW"/>
</dbReference>
<dbReference type="PANTHER" id="PTHR43537:SF24">
    <property type="entry name" value="GLUCONATE OPERON TRANSCRIPTIONAL REPRESSOR"/>
    <property type="match status" value="1"/>
</dbReference>
<reference evidence="5 6" key="1">
    <citation type="submission" date="2017-04" db="EMBL/GenBank/DDBJ databases">
        <authorList>
            <person name="Afonso C.L."/>
            <person name="Miller P.J."/>
            <person name="Scott M.A."/>
            <person name="Spackman E."/>
            <person name="Goraichik I."/>
            <person name="Dimitrov K.M."/>
            <person name="Suarez D.L."/>
            <person name="Swayne D.E."/>
        </authorList>
    </citation>
    <scope>NUCLEOTIDE SEQUENCE [LARGE SCALE GENOMIC DNA]</scope>
    <source>
        <strain evidence="5 6">KR-140</strain>
    </source>
</reference>
<dbReference type="InterPro" id="IPR000524">
    <property type="entry name" value="Tscrpt_reg_HTH_GntR"/>
</dbReference>
<accession>A0A1W1VBI7</accession>
<evidence type="ECO:0000256" key="1">
    <source>
        <dbReference type="ARBA" id="ARBA00023015"/>
    </source>
</evidence>
<dbReference type="Gene3D" id="1.20.120.530">
    <property type="entry name" value="GntR ligand-binding domain-like"/>
    <property type="match status" value="1"/>
</dbReference>
<dbReference type="InterPro" id="IPR036388">
    <property type="entry name" value="WH-like_DNA-bd_sf"/>
</dbReference>
<feature type="domain" description="HTH gntR-type" evidence="4">
    <location>
        <begin position="23"/>
        <end position="90"/>
    </location>
</feature>
<dbReference type="InterPro" id="IPR008920">
    <property type="entry name" value="TF_FadR/GntR_C"/>
</dbReference>
<dbReference type="AlphaFoldDB" id="A0A1W1VBI7"/>
<dbReference type="CDD" id="cd07377">
    <property type="entry name" value="WHTH_GntR"/>
    <property type="match status" value="1"/>
</dbReference>
<dbReference type="InterPro" id="IPR011711">
    <property type="entry name" value="GntR_C"/>
</dbReference>
<dbReference type="Gene3D" id="1.10.10.10">
    <property type="entry name" value="Winged helix-like DNA-binding domain superfamily/Winged helix DNA-binding domain"/>
    <property type="match status" value="1"/>
</dbReference>
<evidence type="ECO:0000256" key="3">
    <source>
        <dbReference type="ARBA" id="ARBA00023163"/>
    </source>
</evidence>
<dbReference type="InterPro" id="IPR036390">
    <property type="entry name" value="WH_DNA-bd_sf"/>
</dbReference>
<keyword evidence="1" id="KW-0805">Transcription regulation</keyword>
<keyword evidence="6" id="KW-1185">Reference proteome</keyword>
<dbReference type="STRING" id="695939.SAMN00790413_00860"/>
<dbReference type="SMART" id="SM00345">
    <property type="entry name" value="HTH_GNTR"/>
    <property type="match status" value="1"/>
</dbReference>
<name>A0A1W1VBI7_9DEIO</name>
<dbReference type="Proteomes" id="UP000192582">
    <property type="component" value="Unassembled WGS sequence"/>
</dbReference>
<dbReference type="GO" id="GO:0003700">
    <property type="term" value="F:DNA-binding transcription factor activity"/>
    <property type="evidence" value="ECO:0007669"/>
    <property type="project" value="InterPro"/>
</dbReference>
<evidence type="ECO:0000313" key="6">
    <source>
        <dbReference type="Proteomes" id="UP000192582"/>
    </source>
</evidence>
<dbReference type="SUPFAM" id="SSF48008">
    <property type="entry name" value="GntR ligand-binding domain-like"/>
    <property type="match status" value="1"/>
</dbReference>
<dbReference type="Pfam" id="PF07729">
    <property type="entry name" value="FCD"/>
    <property type="match status" value="1"/>
</dbReference>